<comment type="caution">
    <text evidence="5">The sequence shown here is derived from an EMBL/GenBank/DDBJ whole genome shotgun (WGS) entry which is preliminary data.</text>
</comment>
<dbReference type="InterPro" id="IPR016024">
    <property type="entry name" value="ARM-type_fold"/>
</dbReference>
<gene>
    <name evidence="4" type="primary">cvfC</name>
    <name evidence="5" type="ORF">BUZ01_02025</name>
    <name evidence="4" type="ORF">SGA02_09600</name>
</gene>
<evidence type="ECO:0000313" key="6">
    <source>
        <dbReference type="Proteomes" id="UP000283576"/>
    </source>
</evidence>
<dbReference type="EMBL" id="BKAX01000003">
    <property type="protein sequence ID" value="GEQ05132.1"/>
    <property type="molecule type" value="Genomic_DNA"/>
</dbReference>
<evidence type="ECO:0000259" key="3">
    <source>
        <dbReference type="SMART" id="SM00932"/>
    </source>
</evidence>
<dbReference type="AlphaFoldDB" id="A0A0D0SHK9"/>
<dbReference type="PANTHER" id="PTHR12697:SF37">
    <property type="entry name" value="CONSERVED VIRULENCE FACTOR C"/>
    <property type="match status" value="1"/>
</dbReference>
<dbReference type="PANTHER" id="PTHR12697">
    <property type="entry name" value="PBS LYASE HEAT-LIKE PROTEIN"/>
    <property type="match status" value="1"/>
</dbReference>
<evidence type="ECO:0000256" key="1">
    <source>
        <dbReference type="ARBA" id="ARBA00010064"/>
    </source>
</evidence>
<reference evidence="5 6" key="1">
    <citation type="journal article" date="2016" name="Front. Microbiol.">
        <title>Comprehensive Phylogenetic Analysis of Bovine Non-aureus Staphylococci Species Based on Whole-Genome Sequencing.</title>
        <authorList>
            <person name="Naushad S."/>
            <person name="Barkema H.W."/>
            <person name="Luby C."/>
            <person name="Condas L.A."/>
            <person name="Nobrega D.B."/>
            <person name="Carson D.A."/>
            <person name="De Buck J."/>
        </authorList>
    </citation>
    <scope>NUCLEOTIDE SEQUENCE [LARGE SCALE GENOMIC DNA]</scope>
    <source>
        <strain evidence="5 6">SNUC 1388</strain>
    </source>
</reference>
<dbReference type="Pfam" id="PF13769">
    <property type="entry name" value="Virulence_fact"/>
    <property type="match status" value="1"/>
</dbReference>
<dbReference type="EMBL" id="QXRZ01000001">
    <property type="protein sequence ID" value="RIL44778.1"/>
    <property type="molecule type" value="Genomic_DNA"/>
</dbReference>
<protein>
    <recommendedName>
        <fullName evidence="2">Conserved virulence factor C</fullName>
    </recommendedName>
</protein>
<dbReference type="Gene3D" id="3.30.1370.70">
    <property type="entry name" value="Scaffold protein Nfu/NifU, N-terminal domain"/>
    <property type="match status" value="1"/>
</dbReference>
<sequence length="373" mass="42439">MEIVRVEPTPSPNTMKIVLNEKRQDNKSNTYTSIQDGQPHFINDILAIEGVKSIFHVMDFLAVDKKPKFDWEEVLPQVTATLKEDEAATANEAVPDEHFGEVKTEVLKFKGIPYQIKLTTNTEEKRKQLPEIFVDSMLAAQKDEDNIVFLRKWEDLGVRYGELDEVMAEVFEEITAVYPESTLKQLVEEALATDVVIPEKSYQHVTLETYQSAKDWKDKLRMLKSFPTPTKTDFPLLGEALNETKIPLRREAVVLLGMIEDEAVLPYLYKGLNDKSPAVRRTAGDCLSDLGFKKALPEMENALDDPQKIVRWRAAMFIFDEGNQEQLPALKAHANDPAYEVKLQIEMAISRIENGDEALGSVWKQIANRNKNS</sequence>
<name>A0A0D0SHK9_STAGA</name>
<dbReference type="InterPro" id="IPR004155">
    <property type="entry name" value="PBS_lyase_HEAT"/>
</dbReference>
<organism evidence="5 6">
    <name type="scientific">Staphylococcus gallinarum</name>
    <dbReference type="NCBI Taxonomy" id="1293"/>
    <lineage>
        <taxon>Bacteria</taxon>
        <taxon>Bacillati</taxon>
        <taxon>Bacillota</taxon>
        <taxon>Bacilli</taxon>
        <taxon>Bacillales</taxon>
        <taxon>Staphylococcaceae</taxon>
        <taxon>Staphylococcus</taxon>
    </lineage>
</organism>
<dbReference type="InterPro" id="IPR011989">
    <property type="entry name" value="ARM-like"/>
</dbReference>
<accession>A0A0D0SHK9</accession>
<keyword evidence="7" id="KW-1185">Reference proteome</keyword>
<dbReference type="RefSeq" id="WP_042738679.1">
    <property type="nucleotide sequence ID" value="NZ_BKAX01000003.1"/>
</dbReference>
<dbReference type="InterPro" id="IPR036498">
    <property type="entry name" value="Nfu/NifU_N_sf"/>
</dbReference>
<evidence type="ECO:0000313" key="4">
    <source>
        <dbReference type="EMBL" id="GEQ05132.1"/>
    </source>
</evidence>
<dbReference type="InterPro" id="IPR014824">
    <property type="entry name" value="Nfu/NifU_N"/>
</dbReference>
<dbReference type="SMART" id="SM00567">
    <property type="entry name" value="EZ_HEAT"/>
    <property type="match status" value="3"/>
</dbReference>
<comment type="similarity">
    <text evidence="1">Belongs to the CvfC family.</text>
</comment>
<dbReference type="SUPFAM" id="SSF110836">
    <property type="entry name" value="Hypothetical protein SAV1430"/>
    <property type="match status" value="1"/>
</dbReference>
<evidence type="ECO:0000313" key="5">
    <source>
        <dbReference type="EMBL" id="RIL44778.1"/>
    </source>
</evidence>
<proteinExistence type="inferred from homology"/>
<dbReference type="OrthoDB" id="420201at2"/>
<dbReference type="SUPFAM" id="SSF48371">
    <property type="entry name" value="ARM repeat"/>
    <property type="match status" value="1"/>
</dbReference>
<evidence type="ECO:0000313" key="7">
    <source>
        <dbReference type="Proteomes" id="UP000321057"/>
    </source>
</evidence>
<evidence type="ECO:0000256" key="2">
    <source>
        <dbReference type="ARBA" id="ARBA00015469"/>
    </source>
</evidence>
<dbReference type="InterPro" id="IPR025989">
    <property type="entry name" value="Virulence_F_dom"/>
</dbReference>
<dbReference type="Gene3D" id="1.25.10.10">
    <property type="entry name" value="Leucine-rich Repeat Variant"/>
    <property type="match status" value="1"/>
</dbReference>
<dbReference type="Proteomes" id="UP000283576">
    <property type="component" value="Unassembled WGS sequence"/>
</dbReference>
<dbReference type="SMART" id="SM00932">
    <property type="entry name" value="Nfu_N"/>
    <property type="match status" value="1"/>
</dbReference>
<dbReference type="Pfam" id="PF08712">
    <property type="entry name" value="Nfu_N"/>
    <property type="match status" value="1"/>
</dbReference>
<feature type="domain" description="Scaffold protein Nfu/NifU N-terminal" evidence="3">
    <location>
        <begin position="4"/>
        <end position="89"/>
    </location>
</feature>
<dbReference type="Proteomes" id="UP000321057">
    <property type="component" value="Unassembled WGS sequence"/>
</dbReference>
<dbReference type="GO" id="GO:0016491">
    <property type="term" value="F:oxidoreductase activity"/>
    <property type="evidence" value="ECO:0007669"/>
    <property type="project" value="TreeGrafter"/>
</dbReference>
<dbReference type="Pfam" id="PF13646">
    <property type="entry name" value="HEAT_2"/>
    <property type="match status" value="1"/>
</dbReference>
<reference evidence="4 7" key="2">
    <citation type="submission" date="2019-07" db="EMBL/GenBank/DDBJ databases">
        <title>Whole genome shotgun sequence of Staphylococcus gallinarum NBRC 109767.</title>
        <authorList>
            <person name="Hosoyama A."/>
            <person name="Uohara A."/>
            <person name="Ohji S."/>
            <person name="Ichikawa N."/>
        </authorList>
    </citation>
    <scope>NUCLEOTIDE SEQUENCE [LARGE SCALE GENOMIC DNA]</scope>
    <source>
        <strain evidence="4 7">NBRC 109767</strain>
    </source>
</reference>